<dbReference type="GO" id="GO:0004619">
    <property type="term" value="F:phosphoglycerate mutase activity"/>
    <property type="evidence" value="ECO:0007669"/>
    <property type="project" value="UniProtKB-UniRule"/>
</dbReference>
<dbReference type="InterPro" id="IPR005995">
    <property type="entry name" value="Pgm_bpd_ind"/>
</dbReference>
<feature type="binding site" evidence="13">
    <location>
        <position position="421"/>
    </location>
    <ligand>
        <name>Mn(2+)</name>
        <dbReference type="ChEBI" id="CHEBI:29035"/>
        <label>1</label>
    </ligand>
</feature>
<dbReference type="FunFam" id="3.40.1450.10:FF:000002">
    <property type="entry name" value="2,3-bisphosphoglycerate-independent phosphoglycerate mutase"/>
    <property type="match status" value="1"/>
</dbReference>
<keyword evidence="8 13" id="KW-0464">Manganese</keyword>
<evidence type="ECO:0000256" key="1">
    <source>
        <dbReference type="ARBA" id="ARBA00000370"/>
    </source>
</evidence>
<dbReference type="InterPro" id="IPR011258">
    <property type="entry name" value="BPG-indep_PGM_N"/>
</dbReference>
<evidence type="ECO:0000259" key="15">
    <source>
        <dbReference type="Pfam" id="PF06415"/>
    </source>
</evidence>
<organism evidence="16 17">
    <name type="scientific">Mariprofundus aestuarium</name>
    <dbReference type="NCBI Taxonomy" id="1921086"/>
    <lineage>
        <taxon>Bacteria</taxon>
        <taxon>Pseudomonadati</taxon>
        <taxon>Pseudomonadota</taxon>
        <taxon>Candidatius Mariprofundia</taxon>
        <taxon>Mariprofundales</taxon>
        <taxon>Mariprofundaceae</taxon>
        <taxon>Mariprofundus</taxon>
    </lineage>
</organism>
<feature type="domain" description="Metalloenzyme" evidence="14">
    <location>
        <begin position="7"/>
        <end position="527"/>
    </location>
</feature>
<feature type="binding site" evidence="12">
    <location>
        <position position="200"/>
    </location>
    <ligand>
        <name>substrate</name>
    </ligand>
</feature>
<evidence type="ECO:0000256" key="4">
    <source>
        <dbReference type="ARBA" id="ARBA00004798"/>
    </source>
</evidence>
<feature type="binding site" evidence="12">
    <location>
        <position position="126"/>
    </location>
    <ligand>
        <name>substrate</name>
    </ligand>
</feature>
<dbReference type="GO" id="GO:0030145">
    <property type="term" value="F:manganese ion binding"/>
    <property type="evidence" value="ECO:0007669"/>
    <property type="project" value="InterPro"/>
</dbReference>
<keyword evidence="7" id="KW-0324">Glycolysis</keyword>
<dbReference type="GO" id="GO:0005737">
    <property type="term" value="C:cytoplasm"/>
    <property type="evidence" value="ECO:0007669"/>
    <property type="project" value="InterPro"/>
</dbReference>
<dbReference type="SUPFAM" id="SSF64158">
    <property type="entry name" value="2,3-Bisphosphoglycerate-independent phosphoglycerate mutase, substrate-binding domain"/>
    <property type="match status" value="1"/>
</dbReference>
<evidence type="ECO:0000256" key="11">
    <source>
        <dbReference type="PIRSR" id="PIRSR001492-1"/>
    </source>
</evidence>
<dbReference type="EMBL" id="CP018799">
    <property type="protein sequence ID" value="ATX80501.1"/>
    <property type="molecule type" value="Genomic_DNA"/>
</dbReference>
<dbReference type="EC" id="5.4.2.12" evidence="10"/>
<dbReference type="InterPro" id="IPR017850">
    <property type="entry name" value="Alkaline_phosphatase_core_sf"/>
</dbReference>
<dbReference type="CDD" id="cd16010">
    <property type="entry name" value="iPGM"/>
    <property type="match status" value="1"/>
</dbReference>
<feature type="binding site" evidence="13">
    <location>
        <position position="480"/>
    </location>
    <ligand>
        <name>Mn(2+)</name>
        <dbReference type="ChEBI" id="CHEBI:29035"/>
        <label>1</label>
    </ligand>
</feature>
<dbReference type="UniPathway" id="UPA00109">
    <property type="reaction ID" value="UER00186"/>
</dbReference>
<comment type="cofactor">
    <cofactor evidence="2">
        <name>Mn(2+)</name>
        <dbReference type="ChEBI" id="CHEBI:29035"/>
    </cofactor>
</comment>
<feature type="binding site" evidence="12">
    <location>
        <begin position="273"/>
        <end position="276"/>
    </location>
    <ligand>
        <name>substrate</name>
    </ligand>
</feature>
<evidence type="ECO:0000256" key="6">
    <source>
        <dbReference type="ARBA" id="ARBA00022723"/>
    </source>
</evidence>
<dbReference type="GO" id="GO:0006007">
    <property type="term" value="P:glucose catabolic process"/>
    <property type="evidence" value="ECO:0007669"/>
    <property type="project" value="InterPro"/>
</dbReference>
<evidence type="ECO:0000313" key="16">
    <source>
        <dbReference type="EMBL" id="ATX80501.1"/>
    </source>
</evidence>
<dbReference type="PIRSF" id="PIRSF001492">
    <property type="entry name" value="IPGAM"/>
    <property type="match status" value="1"/>
</dbReference>
<feature type="binding site" evidence="12">
    <location>
        <position position="193"/>
    </location>
    <ligand>
        <name>substrate</name>
    </ligand>
</feature>
<gene>
    <name evidence="16" type="ORF">Ga0123461_2095</name>
</gene>
<keyword evidence="6 13" id="KW-0479">Metal-binding</keyword>
<evidence type="ECO:0000256" key="12">
    <source>
        <dbReference type="PIRSR" id="PIRSR001492-2"/>
    </source>
</evidence>
<proteinExistence type="inferred from homology"/>
<evidence type="ECO:0000256" key="2">
    <source>
        <dbReference type="ARBA" id="ARBA00001936"/>
    </source>
</evidence>
<dbReference type="OrthoDB" id="9800863at2"/>
<dbReference type="Pfam" id="PF06415">
    <property type="entry name" value="iPGM_N"/>
    <property type="match status" value="1"/>
</dbReference>
<reference evidence="16 17" key="1">
    <citation type="submission" date="2016-12" db="EMBL/GenBank/DDBJ databases">
        <title>Isolation and genomic insights into novel planktonic Zetaproteobacteria from stratified waters of the Chesapeake Bay.</title>
        <authorList>
            <person name="McAllister S.M."/>
            <person name="Kato S."/>
            <person name="Chan C.S."/>
            <person name="Chiu B.K."/>
            <person name="Field E.K."/>
        </authorList>
    </citation>
    <scope>NUCLEOTIDE SEQUENCE [LARGE SCALE GENOMIC DNA]</scope>
    <source>
        <strain evidence="16 17">CP-5</strain>
    </source>
</reference>
<dbReference type="PANTHER" id="PTHR31637:SF0">
    <property type="entry name" value="2,3-BISPHOSPHOGLYCERATE-INDEPENDENT PHOSPHOGLYCERATE MUTASE"/>
    <property type="match status" value="1"/>
</dbReference>
<dbReference type="Gene3D" id="3.40.720.10">
    <property type="entry name" value="Alkaline Phosphatase, subunit A"/>
    <property type="match status" value="1"/>
</dbReference>
<evidence type="ECO:0000256" key="8">
    <source>
        <dbReference type="ARBA" id="ARBA00023211"/>
    </source>
</evidence>
<comment type="function">
    <text evidence="3">Catalyzes the interconversion of 2-phosphoglycerate and 3-phosphoglycerate.</text>
</comment>
<feature type="binding site" evidence="12">
    <location>
        <begin position="156"/>
        <end position="157"/>
    </location>
    <ligand>
        <name>substrate</name>
    </ligand>
</feature>
<evidence type="ECO:0000256" key="9">
    <source>
        <dbReference type="ARBA" id="ARBA00023235"/>
    </source>
</evidence>
<evidence type="ECO:0000256" key="13">
    <source>
        <dbReference type="PIRSR" id="PIRSR001492-3"/>
    </source>
</evidence>
<evidence type="ECO:0000256" key="7">
    <source>
        <dbReference type="ARBA" id="ARBA00023152"/>
    </source>
</evidence>
<dbReference type="SUPFAM" id="SSF53649">
    <property type="entry name" value="Alkaline phosphatase-like"/>
    <property type="match status" value="1"/>
</dbReference>
<dbReference type="PANTHER" id="PTHR31637">
    <property type="entry name" value="2,3-BISPHOSPHOGLYCERATE-INDEPENDENT PHOSPHOGLYCERATE MUTASE"/>
    <property type="match status" value="1"/>
</dbReference>
<feature type="active site" description="Phosphoserine intermediate" evidence="11">
    <location>
        <position position="66"/>
    </location>
</feature>
<feature type="binding site" evidence="13">
    <location>
        <position position="66"/>
    </location>
    <ligand>
        <name>Mn(2+)</name>
        <dbReference type="ChEBI" id="CHEBI:29035"/>
        <label>2</label>
    </ligand>
</feature>
<sequence>MSDRMTKPVLLIVMDGWGMGSGGPEDAIARANTPVFDRLWSDYAHTTLMTHGPYVGLPAKNDMGGSEVGHLTMGAGMILDQGPTRINKAFADGSFLKSKALTKVMAAVESGGTLHLMGLLSDGNIHSHLDHFKKLINFAFDSGVKSLRVHALLDGRDVGIHTAQKYVCELEEDFVFINSRDGFDYRFASGGGRERIVMDRDRDWSKVEEGWNLMVHGTGAHRFPSMISAIEHMRAEKPGLIDQDMPGFVVVDEADRPVGPICDGDAVVMVNFRGDRAIEITEAFELDEFDGFDRGNRPDVVFAGMMVYDEDRNLPALQLMGPTKVDNPFGRRILELGIKQFRLTETQKYPHVTFFFNGGYRKPLDDTMEDYILIPSDKGVSFSEAPAMKANEIADRAVELIESGEYGFGLINFANADMVGHCGRMEPAIAAIETVDGAVGRIVEALAKVGGAALITADHGNAEEMMVYAKGGAEEASTKHSINPVPCILFDPAYDGSYTLRQPDDEQSTQTQPGLAHLAATLFEAMGQPVPDDLLPSLIQRS</sequence>
<feature type="binding site" evidence="13">
    <location>
        <position position="458"/>
    </location>
    <ligand>
        <name>Mn(2+)</name>
        <dbReference type="ChEBI" id="CHEBI:29035"/>
        <label>2</label>
    </ligand>
</feature>
<feature type="binding site" evidence="13">
    <location>
        <position position="417"/>
    </location>
    <ligand>
        <name>Mn(2+)</name>
        <dbReference type="ChEBI" id="CHEBI:29035"/>
        <label>1</label>
    </ligand>
</feature>
<feature type="binding site" evidence="12">
    <location>
        <position position="348"/>
    </location>
    <ligand>
        <name>substrate</name>
    </ligand>
</feature>
<dbReference type="AlphaFoldDB" id="A0A2K8L3U5"/>
<comment type="catalytic activity">
    <reaction evidence="1">
        <text>(2R)-2-phosphoglycerate = (2R)-3-phosphoglycerate</text>
        <dbReference type="Rhea" id="RHEA:15901"/>
        <dbReference type="ChEBI" id="CHEBI:58272"/>
        <dbReference type="ChEBI" id="CHEBI:58289"/>
        <dbReference type="EC" id="5.4.2.12"/>
    </reaction>
</comment>
<keyword evidence="9 16" id="KW-0413">Isomerase</keyword>
<dbReference type="Gene3D" id="3.40.1450.10">
    <property type="entry name" value="BPG-independent phosphoglycerate mutase, domain B"/>
    <property type="match status" value="1"/>
</dbReference>
<evidence type="ECO:0000256" key="10">
    <source>
        <dbReference type="NCBIfam" id="TIGR01307"/>
    </source>
</evidence>
<feature type="binding site" evidence="13">
    <location>
        <position position="459"/>
    </location>
    <ligand>
        <name>Mn(2+)</name>
        <dbReference type="ChEBI" id="CHEBI:29035"/>
        <label>2</label>
    </ligand>
</feature>
<feature type="binding site" evidence="13">
    <location>
        <position position="15"/>
    </location>
    <ligand>
        <name>Mn(2+)</name>
        <dbReference type="ChEBI" id="CHEBI:29035"/>
        <label>2</label>
    </ligand>
</feature>
<dbReference type="GO" id="GO:0006096">
    <property type="term" value="P:glycolytic process"/>
    <property type="evidence" value="ECO:0007669"/>
    <property type="project" value="UniProtKB-UniRule"/>
</dbReference>
<evidence type="ECO:0000259" key="14">
    <source>
        <dbReference type="Pfam" id="PF01676"/>
    </source>
</evidence>
<comment type="similarity">
    <text evidence="5">Belongs to the BPG-independent phosphoglycerate mutase family.</text>
</comment>
<protein>
    <recommendedName>
        <fullName evidence="10">2,3-bisphosphoglycerate-independent phosphoglycerate mutase</fullName>
        <ecNumber evidence="10">5.4.2.12</ecNumber>
    </recommendedName>
</protein>
<dbReference type="InterPro" id="IPR036646">
    <property type="entry name" value="PGAM_B_sf"/>
</dbReference>
<evidence type="ECO:0000256" key="3">
    <source>
        <dbReference type="ARBA" id="ARBA00002315"/>
    </source>
</evidence>
<accession>A0A2K8L3U5</accession>
<dbReference type="Pfam" id="PF01676">
    <property type="entry name" value="Metalloenzyme"/>
    <property type="match status" value="1"/>
</dbReference>
<name>A0A2K8L3U5_MARES</name>
<feature type="domain" description="BPG-independent PGAM N-terminal" evidence="15">
    <location>
        <begin position="86"/>
        <end position="310"/>
    </location>
</feature>
<dbReference type="NCBIfam" id="TIGR01307">
    <property type="entry name" value="pgm_bpd_ind"/>
    <property type="match status" value="1"/>
</dbReference>
<evidence type="ECO:0000256" key="5">
    <source>
        <dbReference type="ARBA" id="ARBA00008819"/>
    </source>
</evidence>
<keyword evidence="17" id="KW-1185">Reference proteome</keyword>
<evidence type="ECO:0000313" key="17">
    <source>
        <dbReference type="Proteomes" id="UP000231701"/>
    </source>
</evidence>
<dbReference type="KEGG" id="maes:Ga0123461_2095"/>
<comment type="pathway">
    <text evidence="4">Carbohydrate degradation; glycolysis; pyruvate from D-glyceraldehyde 3-phosphate: step 3/5.</text>
</comment>
<dbReference type="InterPro" id="IPR006124">
    <property type="entry name" value="Metalloenzyme"/>
</dbReference>
<dbReference type="Proteomes" id="UP000231701">
    <property type="component" value="Chromosome"/>
</dbReference>